<dbReference type="EMBL" id="CAJFCJ010000007">
    <property type="protein sequence ID" value="CAD5117644.1"/>
    <property type="molecule type" value="Genomic_DNA"/>
</dbReference>
<accession>A0A7I8VQ91</accession>
<dbReference type="PANTHER" id="PTHR11242">
    <property type="entry name" value="ARYL HYDROCARBON RECEPTOR INTERACTING PROTEIN RELATED"/>
    <property type="match status" value="1"/>
</dbReference>
<dbReference type="AlphaFoldDB" id="A0A7I8VQ91"/>
<name>A0A7I8VQ91_9ANNE</name>
<evidence type="ECO:0000256" key="2">
    <source>
        <dbReference type="ARBA" id="ARBA00022803"/>
    </source>
</evidence>
<protein>
    <submittedName>
        <fullName evidence="3">DgyrCDS6398</fullName>
    </submittedName>
</protein>
<sequence>MSLGYEDQDNLLEDAQDLKFGLQSYNERDDCRAGRSIINKSEIDTCIPRLQKEGNHLFKTGDNEGAILKYEKAIDILEELTLREKPRGEEWNRLDNMKIPFFLSLAQCELNLLNYNKAISWSTEVIERDCNNAKAFFRRAKAHVGAWNSVLAKLDFNKAFSLDNNISTTVNNQLTLMDKAQNGKMPKN</sequence>
<keyword evidence="1" id="KW-0677">Repeat</keyword>
<dbReference type="InterPro" id="IPR039663">
    <property type="entry name" value="AIP/AIPL1/TTC9"/>
</dbReference>
<dbReference type="InterPro" id="IPR011990">
    <property type="entry name" value="TPR-like_helical_dom_sf"/>
</dbReference>
<dbReference type="Proteomes" id="UP000549394">
    <property type="component" value="Unassembled WGS sequence"/>
</dbReference>
<keyword evidence="2" id="KW-0802">TPR repeat</keyword>
<dbReference type="Gene3D" id="1.25.40.10">
    <property type="entry name" value="Tetratricopeptide repeat domain"/>
    <property type="match status" value="1"/>
</dbReference>
<comment type="caution">
    <text evidence="3">The sequence shown here is derived from an EMBL/GenBank/DDBJ whole genome shotgun (WGS) entry which is preliminary data.</text>
</comment>
<dbReference type="OrthoDB" id="5829758at2759"/>
<keyword evidence="4" id="KW-1185">Reference proteome</keyword>
<dbReference type="SUPFAM" id="SSF48452">
    <property type="entry name" value="TPR-like"/>
    <property type="match status" value="1"/>
</dbReference>
<evidence type="ECO:0000256" key="1">
    <source>
        <dbReference type="ARBA" id="ARBA00022737"/>
    </source>
</evidence>
<reference evidence="3 4" key="1">
    <citation type="submission" date="2020-08" db="EMBL/GenBank/DDBJ databases">
        <authorList>
            <person name="Hejnol A."/>
        </authorList>
    </citation>
    <scope>NUCLEOTIDE SEQUENCE [LARGE SCALE GENOMIC DNA]</scope>
</reference>
<organism evidence="3 4">
    <name type="scientific">Dimorphilus gyrociliatus</name>
    <dbReference type="NCBI Taxonomy" id="2664684"/>
    <lineage>
        <taxon>Eukaryota</taxon>
        <taxon>Metazoa</taxon>
        <taxon>Spiralia</taxon>
        <taxon>Lophotrochozoa</taxon>
        <taxon>Annelida</taxon>
        <taxon>Polychaeta</taxon>
        <taxon>Polychaeta incertae sedis</taxon>
        <taxon>Dinophilidae</taxon>
        <taxon>Dimorphilus</taxon>
    </lineage>
</organism>
<evidence type="ECO:0000313" key="3">
    <source>
        <dbReference type="EMBL" id="CAD5117644.1"/>
    </source>
</evidence>
<gene>
    <name evidence="3" type="ORF">DGYR_LOCUS6149</name>
</gene>
<evidence type="ECO:0000313" key="4">
    <source>
        <dbReference type="Proteomes" id="UP000549394"/>
    </source>
</evidence>
<dbReference type="PANTHER" id="PTHR11242:SF0">
    <property type="entry name" value="TPR_REGION DOMAIN-CONTAINING PROTEIN"/>
    <property type="match status" value="1"/>
</dbReference>
<proteinExistence type="predicted"/>